<organism evidence="1 2">
    <name type="scientific">Sulfitobacter porphyrae</name>
    <dbReference type="NCBI Taxonomy" id="1246864"/>
    <lineage>
        <taxon>Bacteria</taxon>
        <taxon>Pseudomonadati</taxon>
        <taxon>Pseudomonadota</taxon>
        <taxon>Alphaproteobacteria</taxon>
        <taxon>Rhodobacterales</taxon>
        <taxon>Roseobacteraceae</taxon>
        <taxon>Sulfitobacter</taxon>
    </lineage>
</organism>
<protein>
    <recommendedName>
        <fullName evidence="3">Chemotaxis protein</fullName>
    </recommendedName>
</protein>
<name>A0ABW2B3J7_9RHOB</name>
<evidence type="ECO:0008006" key="3">
    <source>
        <dbReference type="Google" id="ProtNLM"/>
    </source>
</evidence>
<keyword evidence="2" id="KW-1185">Reference proteome</keyword>
<sequence>MQEPDLGVILQRVSSHVAGLAEMVNWAEHAIGDRLDLSREDAGVIGQLQSLDYLRQSLEDLTALTAAIGCQPGVNTIGVAGLADACSSLRLADTRALFQAQHCQGAAPLPTRSPGDLDLF</sequence>
<reference evidence="2" key="1">
    <citation type="journal article" date="2019" name="Int. J. Syst. Evol. Microbiol.">
        <title>The Global Catalogue of Microorganisms (GCM) 10K type strain sequencing project: providing services to taxonomists for standard genome sequencing and annotation.</title>
        <authorList>
            <consortium name="The Broad Institute Genomics Platform"/>
            <consortium name="The Broad Institute Genome Sequencing Center for Infectious Disease"/>
            <person name="Wu L."/>
            <person name="Ma J."/>
        </authorList>
    </citation>
    <scope>NUCLEOTIDE SEQUENCE [LARGE SCALE GENOMIC DNA]</scope>
    <source>
        <strain evidence="2">CCUG 66188</strain>
    </source>
</reference>
<evidence type="ECO:0000313" key="1">
    <source>
        <dbReference type="EMBL" id="MFC6759792.1"/>
    </source>
</evidence>
<evidence type="ECO:0000313" key="2">
    <source>
        <dbReference type="Proteomes" id="UP001596353"/>
    </source>
</evidence>
<accession>A0ABW2B3J7</accession>
<dbReference type="EMBL" id="JBHSWG010000001">
    <property type="protein sequence ID" value="MFC6759792.1"/>
    <property type="molecule type" value="Genomic_DNA"/>
</dbReference>
<proteinExistence type="predicted"/>
<gene>
    <name evidence="1" type="ORF">ACFQFQ_10265</name>
</gene>
<comment type="caution">
    <text evidence="1">The sequence shown here is derived from an EMBL/GenBank/DDBJ whole genome shotgun (WGS) entry which is preliminary data.</text>
</comment>
<dbReference type="Proteomes" id="UP001596353">
    <property type="component" value="Unassembled WGS sequence"/>
</dbReference>